<proteinExistence type="predicted"/>
<accession>A0ACA9PTM6</accession>
<evidence type="ECO:0000313" key="2">
    <source>
        <dbReference type="Proteomes" id="UP000789920"/>
    </source>
</evidence>
<dbReference type="Proteomes" id="UP000789920">
    <property type="component" value="Unassembled WGS sequence"/>
</dbReference>
<evidence type="ECO:0000313" key="1">
    <source>
        <dbReference type="EMBL" id="CAG8719150.1"/>
    </source>
</evidence>
<gene>
    <name evidence="1" type="ORF">RPERSI_LOCUS11146</name>
</gene>
<protein>
    <submittedName>
        <fullName evidence="1">1593_t:CDS:1</fullName>
    </submittedName>
</protein>
<dbReference type="EMBL" id="CAJVQC010022672">
    <property type="protein sequence ID" value="CAG8719150.1"/>
    <property type="molecule type" value="Genomic_DNA"/>
</dbReference>
<reference evidence="1" key="1">
    <citation type="submission" date="2021-06" db="EMBL/GenBank/DDBJ databases">
        <authorList>
            <person name="Kallberg Y."/>
            <person name="Tangrot J."/>
            <person name="Rosling A."/>
        </authorList>
    </citation>
    <scope>NUCLEOTIDE SEQUENCE</scope>
    <source>
        <strain evidence="1">MA461A</strain>
    </source>
</reference>
<organism evidence="1 2">
    <name type="scientific">Racocetra persica</name>
    <dbReference type="NCBI Taxonomy" id="160502"/>
    <lineage>
        <taxon>Eukaryota</taxon>
        <taxon>Fungi</taxon>
        <taxon>Fungi incertae sedis</taxon>
        <taxon>Mucoromycota</taxon>
        <taxon>Glomeromycotina</taxon>
        <taxon>Glomeromycetes</taxon>
        <taxon>Diversisporales</taxon>
        <taxon>Gigasporaceae</taxon>
        <taxon>Racocetra</taxon>
    </lineage>
</organism>
<keyword evidence="2" id="KW-1185">Reference proteome</keyword>
<name>A0ACA9PTM6_9GLOM</name>
<sequence>FKLQTNIIESDNDSSIEDDQKLSHKRLFPIPTTLESTDKSSLYSFKDFKEANSLCSVTSLLIMNKINNNYSVSFIDGKELPIGYSEIAKLFSKKDHIINQKAKKDASPFYLATSNLLKLVTDILDKHGINYVVSEDNLIYGDFDVLKFIIKVKWKNQNQMINMRDVQTFIDKMSEIESDIVGFIVTNTMYSNQVVEEIMEENIKVKLCNKDTLMRNMIEEKKSRETNETIDFESVDGTLCLDDDGTFSASGTFSVSVKRRR</sequence>
<feature type="non-terminal residue" evidence="1">
    <location>
        <position position="1"/>
    </location>
</feature>
<comment type="caution">
    <text evidence="1">The sequence shown here is derived from an EMBL/GenBank/DDBJ whole genome shotgun (WGS) entry which is preliminary data.</text>
</comment>